<proteinExistence type="predicted"/>
<sequence length="278" mass="31152">MKQCHVLIYNFTQWLCQTVASICHLIFFCCSGNKVHSASETRTVEVGFIDPNDKKKHNKIKTSKYSLLLFIPKNLSEQFRRIVNFYFLVVTLISFFIDSPVSPFTSVLPLSFVVLVTAVKQGFEDFLRHKEDKKVNNQIVEIVHKGVIKQVANSSIAPGTLVRVKRGKEVPADLVLLCSADPKGKCFVTTANLDGETNLKTLRVPPPIVGYTHDIIPQGMQIDIPNPIADLYTFYGRLNIPGQDTIILSPENLMLRGSRVKNTEWAIGCAVYTGKLNL</sequence>
<dbReference type="InterPro" id="IPR032631">
    <property type="entry name" value="P-type_ATPase_N"/>
</dbReference>
<dbReference type="SUPFAM" id="SSF81653">
    <property type="entry name" value="Calcium ATPase, transduction domain A"/>
    <property type="match status" value="1"/>
</dbReference>
<dbReference type="Pfam" id="PF00122">
    <property type="entry name" value="E1-E2_ATPase"/>
    <property type="match status" value="1"/>
</dbReference>
<evidence type="ECO:0000313" key="4">
    <source>
        <dbReference type="EMBL" id="CAG9785400.1"/>
    </source>
</evidence>
<organism evidence="4 5">
    <name type="scientific">Diatraea saccharalis</name>
    <name type="common">sugarcane borer</name>
    <dbReference type="NCBI Taxonomy" id="40085"/>
    <lineage>
        <taxon>Eukaryota</taxon>
        <taxon>Metazoa</taxon>
        <taxon>Ecdysozoa</taxon>
        <taxon>Arthropoda</taxon>
        <taxon>Hexapoda</taxon>
        <taxon>Insecta</taxon>
        <taxon>Pterygota</taxon>
        <taxon>Neoptera</taxon>
        <taxon>Endopterygota</taxon>
        <taxon>Lepidoptera</taxon>
        <taxon>Glossata</taxon>
        <taxon>Ditrysia</taxon>
        <taxon>Pyraloidea</taxon>
        <taxon>Crambidae</taxon>
        <taxon>Crambinae</taxon>
        <taxon>Diatraea</taxon>
    </lineage>
</organism>
<dbReference type="PANTHER" id="PTHR24092">
    <property type="entry name" value="PROBABLE PHOSPHOLIPID-TRANSPORTING ATPASE"/>
    <property type="match status" value="1"/>
</dbReference>
<keyword evidence="5" id="KW-1185">Reference proteome</keyword>
<evidence type="ECO:0000259" key="3">
    <source>
        <dbReference type="Pfam" id="PF16209"/>
    </source>
</evidence>
<dbReference type="PANTHER" id="PTHR24092:SF175">
    <property type="entry name" value="PHOSPHOLIPID-TRANSPORTING ATPASE"/>
    <property type="match status" value="1"/>
</dbReference>
<dbReference type="InterPro" id="IPR008250">
    <property type="entry name" value="ATPase_P-typ_transduc_dom_A_sf"/>
</dbReference>
<feature type="transmembrane region" description="Helical" evidence="1">
    <location>
        <begin position="79"/>
        <end position="97"/>
    </location>
</feature>
<keyword evidence="1" id="KW-0812">Transmembrane</keyword>
<gene>
    <name evidence="4" type="ORF">DIATSA_LOCUS3433</name>
</gene>
<dbReference type="EMBL" id="OU893345">
    <property type="protein sequence ID" value="CAG9785400.1"/>
    <property type="molecule type" value="Genomic_DNA"/>
</dbReference>
<dbReference type="AlphaFoldDB" id="A0A9N9QXD3"/>
<dbReference type="OrthoDB" id="377733at2759"/>
<evidence type="ECO:0000313" key="5">
    <source>
        <dbReference type="Proteomes" id="UP001153714"/>
    </source>
</evidence>
<dbReference type="Gene3D" id="2.70.150.10">
    <property type="entry name" value="Calcium-transporting ATPase, cytoplasmic transduction domain A"/>
    <property type="match status" value="1"/>
</dbReference>
<reference evidence="4" key="2">
    <citation type="submission" date="2022-10" db="EMBL/GenBank/DDBJ databases">
        <authorList>
            <consortium name="ENA_rothamsted_submissions"/>
            <consortium name="culmorum"/>
            <person name="King R."/>
        </authorList>
    </citation>
    <scope>NUCLEOTIDE SEQUENCE</scope>
</reference>
<keyword evidence="1" id="KW-1133">Transmembrane helix</keyword>
<keyword evidence="1" id="KW-0472">Membrane</keyword>
<evidence type="ECO:0008006" key="6">
    <source>
        <dbReference type="Google" id="ProtNLM"/>
    </source>
</evidence>
<dbReference type="SUPFAM" id="SSF81665">
    <property type="entry name" value="Calcium ATPase, transmembrane domain M"/>
    <property type="match status" value="1"/>
</dbReference>
<reference evidence="4" key="1">
    <citation type="submission" date="2021-12" db="EMBL/GenBank/DDBJ databases">
        <authorList>
            <person name="King R."/>
        </authorList>
    </citation>
    <scope>NUCLEOTIDE SEQUENCE</scope>
</reference>
<dbReference type="InterPro" id="IPR023298">
    <property type="entry name" value="ATPase_P-typ_TM_dom_sf"/>
</dbReference>
<dbReference type="Pfam" id="PF16209">
    <property type="entry name" value="PhoLip_ATPase_N"/>
    <property type="match status" value="1"/>
</dbReference>
<feature type="domain" description="P-type ATPase A" evidence="2">
    <location>
        <begin position="137"/>
        <end position="201"/>
    </location>
</feature>
<dbReference type="GO" id="GO:0005886">
    <property type="term" value="C:plasma membrane"/>
    <property type="evidence" value="ECO:0007669"/>
    <property type="project" value="TreeGrafter"/>
</dbReference>
<dbReference type="InterPro" id="IPR059000">
    <property type="entry name" value="ATPase_P-type_domA"/>
</dbReference>
<feature type="domain" description="P-type ATPase N-terminal" evidence="3">
    <location>
        <begin position="54"/>
        <end position="106"/>
    </location>
</feature>
<name>A0A9N9QXD3_9NEOP</name>
<evidence type="ECO:0000256" key="1">
    <source>
        <dbReference type="SAM" id="Phobius"/>
    </source>
</evidence>
<dbReference type="GO" id="GO:0045332">
    <property type="term" value="P:phospholipid translocation"/>
    <property type="evidence" value="ECO:0007669"/>
    <property type="project" value="TreeGrafter"/>
</dbReference>
<dbReference type="Proteomes" id="UP001153714">
    <property type="component" value="Chromosome 14"/>
</dbReference>
<protein>
    <recommendedName>
        <fullName evidence="6">P-type ATPase N-terminal domain-containing protein</fullName>
    </recommendedName>
</protein>
<dbReference type="GO" id="GO:0140326">
    <property type="term" value="F:ATPase-coupled intramembrane lipid transporter activity"/>
    <property type="evidence" value="ECO:0007669"/>
    <property type="project" value="TreeGrafter"/>
</dbReference>
<evidence type="ECO:0000259" key="2">
    <source>
        <dbReference type="Pfam" id="PF00122"/>
    </source>
</evidence>
<dbReference type="GO" id="GO:0005783">
    <property type="term" value="C:endoplasmic reticulum"/>
    <property type="evidence" value="ECO:0007669"/>
    <property type="project" value="TreeGrafter"/>
</dbReference>
<accession>A0A9N9QXD3</accession>